<dbReference type="InterPro" id="IPR013083">
    <property type="entry name" value="Znf_RING/FYVE/PHD"/>
</dbReference>
<keyword evidence="2" id="KW-0479">Metal-binding</keyword>
<keyword evidence="12" id="KW-1185">Reference proteome</keyword>
<evidence type="ECO:0000256" key="7">
    <source>
        <dbReference type="SAM" id="MobiDB-lite"/>
    </source>
</evidence>
<dbReference type="InterPro" id="IPR001965">
    <property type="entry name" value="Znf_PHD"/>
</dbReference>
<dbReference type="PROSITE" id="PS51186">
    <property type="entry name" value="GNAT"/>
    <property type="match status" value="1"/>
</dbReference>
<accession>A0AAX6HLC0</accession>
<evidence type="ECO:0000256" key="2">
    <source>
        <dbReference type="ARBA" id="ARBA00022723"/>
    </source>
</evidence>
<keyword evidence="5" id="KW-0539">Nucleus</keyword>
<dbReference type="SUPFAM" id="SSF55729">
    <property type="entry name" value="Acyl-CoA N-acyltransferases (Nat)"/>
    <property type="match status" value="1"/>
</dbReference>
<reference evidence="10" key="1">
    <citation type="journal article" date="2023" name="GigaByte">
        <title>Genome assembly of the bearded iris, Iris pallida Lam.</title>
        <authorList>
            <person name="Bruccoleri R.E."/>
            <person name="Oakeley E.J."/>
            <person name="Faust A.M.E."/>
            <person name="Altorfer M."/>
            <person name="Dessus-Babus S."/>
            <person name="Burckhardt D."/>
            <person name="Oertli M."/>
            <person name="Naumann U."/>
            <person name="Petersen F."/>
            <person name="Wong J."/>
        </authorList>
    </citation>
    <scope>NUCLEOTIDE SEQUENCE</scope>
    <source>
        <strain evidence="10">GSM-AAB239-AS_SAM_17_03QT</strain>
    </source>
</reference>
<dbReference type="EMBL" id="JANAVB010008794">
    <property type="protein sequence ID" value="KAJ6841354.1"/>
    <property type="molecule type" value="Genomic_DNA"/>
</dbReference>
<dbReference type="GO" id="GO:0016747">
    <property type="term" value="F:acyltransferase activity, transferring groups other than amino-acyl groups"/>
    <property type="evidence" value="ECO:0007669"/>
    <property type="project" value="InterPro"/>
</dbReference>
<feature type="compositionally biased region" description="Basic residues" evidence="7">
    <location>
        <begin position="770"/>
        <end position="782"/>
    </location>
</feature>
<dbReference type="InterPro" id="IPR000182">
    <property type="entry name" value="GNAT_dom"/>
</dbReference>
<dbReference type="InterPro" id="IPR032308">
    <property type="entry name" value="TDBD"/>
</dbReference>
<dbReference type="InterPro" id="IPR016181">
    <property type="entry name" value="Acyl_CoA_acyltransferase"/>
</dbReference>
<evidence type="ECO:0000313" key="11">
    <source>
        <dbReference type="EMBL" id="KAJ6847607.1"/>
    </source>
</evidence>
<dbReference type="Pfam" id="PF00628">
    <property type="entry name" value="PHD"/>
    <property type="match status" value="1"/>
</dbReference>
<protein>
    <submittedName>
        <fullName evidence="10">Increased DNA methylation 1-like</fullName>
    </submittedName>
</protein>
<dbReference type="CDD" id="cd04301">
    <property type="entry name" value="NAT_SF"/>
    <property type="match status" value="1"/>
</dbReference>
<dbReference type="PANTHER" id="PTHR46508:SF2">
    <property type="entry name" value="INCREASED DNA METHYLATION 1"/>
    <property type="match status" value="1"/>
</dbReference>
<gene>
    <name evidence="11" type="ORF">M6B38_276805</name>
    <name evidence="10" type="ORF">M6B38_307025</name>
</gene>
<evidence type="ECO:0000256" key="5">
    <source>
        <dbReference type="ARBA" id="ARBA00023242"/>
    </source>
</evidence>
<feature type="region of interest" description="Disordered" evidence="7">
    <location>
        <begin position="770"/>
        <end position="792"/>
    </location>
</feature>
<feature type="domain" description="N-acetyltransferase" evidence="9">
    <location>
        <begin position="1171"/>
        <end position="1327"/>
    </location>
</feature>
<dbReference type="Pfam" id="PF23209">
    <property type="entry name" value="IDM1_C"/>
    <property type="match status" value="1"/>
</dbReference>
<dbReference type="SUPFAM" id="SSF57903">
    <property type="entry name" value="FYVE/PHD zinc finger"/>
    <property type="match status" value="1"/>
</dbReference>
<organism evidence="10 12">
    <name type="scientific">Iris pallida</name>
    <name type="common">Sweet iris</name>
    <dbReference type="NCBI Taxonomy" id="29817"/>
    <lineage>
        <taxon>Eukaryota</taxon>
        <taxon>Viridiplantae</taxon>
        <taxon>Streptophyta</taxon>
        <taxon>Embryophyta</taxon>
        <taxon>Tracheophyta</taxon>
        <taxon>Spermatophyta</taxon>
        <taxon>Magnoliopsida</taxon>
        <taxon>Liliopsida</taxon>
        <taxon>Asparagales</taxon>
        <taxon>Iridaceae</taxon>
        <taxon>Iridoideae</taxon>
        <taxon>Irideae</taxon>
        <taxon>Iris</taxon>
    </lineage>
</organism>
<evidence type="ECO:0000256" key="6">
    <source>
        <dbReference type="PROSITE-ProRule" id="PRU00146"/>
    </source>
</evidence>
<dbReference type="InterPro" id="IPR056511">
    <property type="entry name" value="IDM1_C"/>
</dbReference>
<evidence type="ECO:0000256" key="3">
    <source>
        <dbReference type="ARBA" id="ARBA00022771"/>
    </source>
</evidence>
<reference evidence="10" key="2">
    <citation type="submission" date="2023-04" db="EMBL/GenBank/DDBJ databases">
        <authorList>
            <person name="Bruccoleri R.E."/>
            <person name="Oakeley E.J."/>
            <person name="Faust A.-M."/>
            <person name="Dessus-Babus S."/>
            <person name="Altorfer M."/>
            <person name="Burckhardt D."/>
            <person name="Oertli M."/>
            <person name="Naumann U."/>
            <person name="Petersen F."/>
            <person name="Wong J."/>
        </authorList>
    </citation>
    <scope>NUCLEOTIDE SEQUENCE</scope>
    <source>
        <strain evidence="10">GSM-AAB239-AS_SAM_17_03QT</strain>
        <tissue evidence="10">Leaf</tissue>
    </source>
</reference>
<keyword evidence="3 6" id="KW-0863">Zinc-finger</keyword>
<comment type="caution">
    <text evidence="10">The sequence shown here is derived from an EMBL/GenBank/DDBJ whole genome shotgun (WGS) entry which is preliminary data.</text>
</comment>
<dbReference type="GO" id="GO:0008270">
    <property type="term" value="F:zinc ion binding"/>
    <property type="evidence" value="ECO:0007669"/>
    <property type="project" value="UniProtKB-KW"/>
</dbReference>
<dbReference type="Proteomes" id="UP001140949">
    <property type="component" value="Unassembled WGS sequence"/>
</dbReference>
<evidence type="ECO:0000313" key="10">
    <source>
        <dbReference type="EMBL" id="KAJ6841354.1"/>
    </source>
</evidence>
<dbReference type="Gene3D" id="3.30.40.10">
    <property type="entry name" value="Zinc/RING finger domain, C3HC4 (zinc finger)"/>
    <property type="match status" value="1"/>
</dbReference>
<sequence length="1638" mass="180014">MVEARKDIEEGIKSVGVLATLFGEEFGVFAEDGLDGSEEELKIFKEVFYGASVSEAAKDKCERAESSVSLNCGGSVVTSFSSKRDSSHEQAYENTEVKFLSAVHQERKGTNADLLRTDSSKVITHSSLEDFLQEELPCHVNGYCMFSSKNETDASGNLHNRVKSKYKCSIQRVEGAKIVDGKSITSPNSQESVGSGFVATSAGFASAGTPGALVCIKESLQESANLAIVHTAPKRPSSRVPPPLLESYAHCLLVDAGWTIESRARIDRKKAAYYFTKPEGGRALKALTAAWKACGEILLLTASDSERDESGREWTDVNMFWRDMTDTLAYIDKAAHHPYNSLSLLHRWQLLDPFMAMIWIDKKVGALQAGTALRAANSTTFVLSQSNKTILPDMVAQWGNSTSGELGLCSSGSLTSGITPVLQKSVVLDGSCNDIHSSKRCVRAERQCPCCTELHKKSIKSLGRHIGKGLLDQECLHLGSQGSVSRRKRSKRSASRSTFMQNDSVYSFYCHSEQENLCIPEETSDLRADVNSRERMLATENTPDAVRLVNTRSEMQSCAFLVSPHGANTHFGGDSNMGLPIYQDMSPVLQEDPNLAQNIFSTKDTNSDLMRTSAAKIVDGPTKKVRKKSKKISEIEATGVSDQCGQDKSGEAFALSTVSSICGMVGLVDHLERTNSMRRESSSQCFEELDNLEEHVDDFQHASCVEQEHVPTEIDILKKPSDAKAKLWGKKKNSDLTMPVEDEQTHTLSKEDTKYNILMKGECKAKRLNFHRSSSRSSKKKKLDHESNKAQNRIKDHEISSDEDITARVFPGKNISDEVLANGSVSPEFRIHLNIMQDSKPEGKMKTGRKRPRRICIKDDELLITTFFKKNFFSSSGKSSASKVRDSQAKALGKLKSEKGSCRLLPRVLGKGGKLTKDGNRFIVGARTVLCWLLEMGSVSIKDTVQFRNPKNDVVVKDGWVTREGILCSCCSKILSVSEFKAHAGFKQQRPPLSLFLQSDKPYTLCQLQAWSTEYKVRKSRMQVMGAEGEDKNDDTCALCGDGGDLVCCDNCPSTYHQSCLSAQELPEGSWYCPNCVCMSCGDVADGKEASLSLSVFECSQCRHKYHQTCIKRRLPCNVELGSSEWFCGESCQEVYLGFRSRVGVVNHIADGFAWTILRCSHVDQKVGSKQKIALMAECNAKLAIALTLMEECFVPMVDPTTGIDMIPHVLYNWGSKFARLDYRGFYAVVLERGDVLVSVASIRLHGVTVAEMPLIATCSGHRRKGMCKLLLNAIEKLLISLKVKMLVLSAIPSLVETWTSGFGFGPIDDEEKKQLANVNLMKFPGTVLLKKNLHEDSADRSGNVDLQSTEDQFQVNGESLEMTNTSSGKLFENHQSDPGALSSFPAISVLPGKQVDCGKDILSTYGESSLSTSWHSEHGGGSIEDFNSDGMDHSFLSGKAVDSQVCVANVTAIAHSCFGSLTSLATNGKVYSNPSFNNHDVITMDMEDKTSQEASTFAEDADAVAMSNKRRVSPRGDEEHRILVDASSQVVICVSDRQTHGDPHLATVSQVPVVSLYSKSHDVTICHIEENSSQTANILCEVHVPETTNNERRLYLKDADEHNSYVGVSEAKEIPQLAASNLNEMNLGGMVTSWSPL</sequence>
<dbReference type="InterPro" id="IPR011011">
    <property type="entry name" value="Znf_FYVE_PHD"/>
</dbReference>
<evidence type="ECO:0000259" key="9">
    <source>
        <dbReference type="PROSITE" id="PS51186"/>
    </source>
</evidence>
<dbReference type="EMBL" id="JANAVB010005216">
    <property type="protein sequence ID" value="KAJ6847607.1"/>
    <property type="molecule type" value="Genomic_DNA"/>
</dbReference>
<evidence type="ECO:0000259" key="8">
    <source>
        <dbReference type="PROSITE" id="PS50016"/>
    </source>
</evidence>
<dbReference type="PROSITE" id="PS50016">
    <property type="entry name" value="ZF_PHD_2"/>
    <property type="match status" value="1"/>
</dbReference>
<evidence type="ECO:0000256" key="1">
    <source>
        <dbReference type="ARBA" id="ARBA00004123"/>
    </source>
</evidence>
<comment type="subcellular location">
    <subcellularLocation>
        <location evidence="1">Nucleus</location>
    </subcellularLocation>
</comment>
<proteinExistence type="predicted"/>
<dbReference type="PANTHER" id="PTHR46508">
    <property type="entry name" value="PHD FINGER FAMILY PROTEIN"/>
    <property type="match status" value="1"/>
</dbReference>
<dbReference type="Pfam" id="PF16135">
    <property type="entry name" value="TDBD"/>
    <property type="match status" value="1"/>
</dbReference>
<dbReference type="InterPro" id="IPR019787">
    <property type="entry name" value="Znf_PHD-finger"/>
</dbReference>
<dbReference type="SMART" id="SM00249">
    <property type="entry name" value="PHD"/>
    <property type="match status" value="2"/>
</dbReference>
<feature type="compositionally biased region" description="Basic and acidic residues" evidence="7">
    <location>
        <begin position="783"/>
        <end position="792"/>
    </location>
</feature>
<dbReference type="GO" id="GO:0005634">
    <property type="term" value="C:nucleus"/>
    <property type="evidence" value="ECO:0007669"/>
    <property type="project" value="UniProtKB-SubCell"/>
</dbReference>
<name>A0AAX6HLC0_IRIPA</name>
<evidence type="ECO:0000256" key="4">
    <source>
        <dbReference type="ARBA" id="ARBA00022833"/>
    </source>
</evidence>
<evidence type="ECO:0000313" key="12">
    <source>
        <dbReference type="Proteomes" id="UP001140949"/>
    </source>
</evidence>
<dbReference type="CDD" id="cd15532">
    <property type="entry name" value="PHD2_CHD_II"/>
    <property type="match status" value="1"/>
</dbReference>
<keyword evidence="4" id="KW-0862">Zinc</keyword>
<feature type="domain" description="PHD-type" evidence="8">
    <location>
        <begin position="1034"/>
        <end position="1079"/>
    </location>
</feature>